<evidence type="ECO:0000313" key="1">
    <source>
        <dbReference type="Proteomes" id="UP000492821"/>
    </source>
</evidence>
<organism evidence="1 2">
    <name type="scientific">Panagrellus redivivus</name>
    <name type="common">Microworm</name>
    <dbReference type="NCBI Taxonomy" id="6233"/>
    <lineage>
        <taxon>Eukaryota</taxon>
        <taxon>Metazoa</taxon>
        <taxon>Ecdysozoa</taxon>
        <taxon>Nematoda</taxon>
        <taxon>Chromadorea</taxon>
        <taxon>Rhabditida</taxon>
        <taxon>Tylenchina</taxon>
        <taxon>Panagrolaimomorpha</taxon>
        <taxon>Panagrolaimoidea</taxon>
        <taxon>Panagrolaimidae</taxon>
        <taxon>Panagrellus</taxon>
    </lineage>
</organism>
<protein>
    <submittedName>
        <fullName evidence="2">F-box domain-containing protein</fullName>
    </submittedName>
</protein>
<sequence length="441" mass="50341">MTPIPTSPTKPAMFNLLGLPFSVRRNFLDVMPLEDLYVLRKGSDAVKSLSSFRCKVVDKLNVNTDTFEDNFGFQNFKVSTFANEPASFFDASLQAYDGNRDLLDVNPVKDRYVSYKSDSVKAWTGFRGKVVEKPNVVTDTVGVNDDYPRLSDVVPRRFNTTPREHIRAQNRPSIRPDVSLPKVGRQHKRELCHPSKTTPVSTFATKPATVPFNLLSLSHGALHNFLDIMPVKHLHVLRKGSDTVKSLSKYRGEVMMDLRVVTDTVGDDFYGYMRFSEVMNRRCIITPVQLLDVHMGPDIVPNVLLSKMEGQHYRELWLTGNYDWKAVVTFLHAGVEVVSLHGFMHLPAENLKEFFNALVCCKVKYVSMQNTNYQPSWLFTAQKMFKNAVGVTEQFVDYYGLRHQITLTSDNAEIRIIGRAGAHHMEEMEFWELPLLYSDDE</sequence>
<keyword evidence="1" id="KW-1185">Reference proteome</keyword>
<reference evidence="1" key="1">
    <citation type="journal article" date="2013" name="Genetics">
        <title>The draft genome and transcriptome of Panagrellus redivivus are shaped by the harsh demands of a free-living lifestyle.</title>
        <authorList>
            <person name="Srinivasan J."/>
            <person name="Dillman A.R."/>
            <person name="Macchietto M.G."/>
            <person name="Heikkinen L."/>
            <person name="Lakso M."/>
            <person name="Fracchia K.M."/>
            <person name="Antoshechkin I."/>
            <person name="Mortazavi A."/>
            <person name="Wong G."/>
            <person name="Sternberg P.W."/>
        </authorList>
    </citation>
    <scope>NUCLEOTIDE SEQUENCE [LARGE SCALE GENOMIC DNA]</scope>
    <source>
        <strain evidence="1">MT8872</strain>
    </source>
</reference>
<reference evidence="2" key="2">
    <citation type="submission" date="2020-10" db="UniProtKB">
        <authorList>
            <consortium name="WormBaseParasite"/>
        </authorList>
    </citation>
    <scope>IDENTIFICATION</scope>
</reference>
<dbReference type="WBParaSite" id="Pan_g2952.t1">
    <property type="protein sequence ID" value="Pan_g2952.t1"/>
    <property type="gene ID" value="Pan_g2952"/>
</dbReference>
<accession>A0A7E4VTA6</accession>
<dbReference type="Proteomes" id="UP000492821">
    <property type="component" value="Unassembled WGS sequence"/>
</dbReference>
<evidence type="ECO:0000313" key="2">
    <source>
        <dbReference type="WBParaSite" id="Pan_g2952.t1"/>
    </source>
</evidence>
<name>A0A7E4VTA6_PANRE</name>
<dbReference type="AlphaFoldDB" id="A0A7E4VTA6"/>
<proteinExistence type="predicted"/>